<dbReference type="InterPro" id="IPR032710">
    <property type="entry name" value="NTF2-like_dom_sf"/>
</dbReference>
<reference evidence="4 5" key="1">
    <citation type="submission" date="2013-03" db="EMBL/GenBank/DDBJ databases">
        <title>Salinisphaera hydrothermalis C41B8 Genome Sequencing.</title>
        <authorList>
            <person name="Li C."/>
            <person name="Lai Q."/>
            <person name="Shao Z."/>
        </authorList>
    </citation>
    <scope>NUCLEOTIDE SEQUENCE [LARGE SCALE GENOMIC DNA]</scope>
    <source>
        <strain evidence="4 5">C41B8</strain>
    </source>
</reference>
<sequence>MSLPAVAGWNPAAVRHDLTSGEAVQALQATHARLADQADDPQAQFLQAMALADTGDTSGAVALYRTLSKKYPQRARVWNNLGVLYARQGRLAEARQALSHAVASEPGYATAETNLGDVYVALASDAYRRARQQGADADTMNARRRALARLVPSLPSAAKTDAVASSGSDTSAPHTADSAAKKTTSSSASDQAMDRTIDGVLSRWANAWSDQDVAAYLSVYSNDYQPSGDTTRAQWIRRQRVRVTQPKSVNVRVSDIQVTKDSADRAQATFHEHYQAAGHEREATRHMVFVREDGNWRIRRES</sequence>
<protein>
    <recommendedName>
        <fullName evidence="3">Cds6 C-terminal domain-containing protein</fullName>
    </recommendedName>
</protein>
<dbReference type="InterPro" id="IPR019734">
    <property type="entry name" value="TPR_rpt"/>
</dbReference>
<dbReference type="SUPFAM" id="SSF48452">
    <property type="entry name" value="TPR-like"/>
    <property type="match status" value="1"/>
</dbReference>
<keyword evidence="1" id="KW-0802">TPR repeat</keyword>
<dbReference type="Pfam" id="PF24125">
    <property type="entry name" value="Cds6_C"/>
    <property type="match status" value="1"/>
</dbReference>
<dbReference type="EMBL" id="APNK01000002">
    <property type="protein sequence ID" value="KEZ78865.1"/>
    <property type="molecule type" value="Genomic_DNA"/>
</dbReference>
<feature type="compositionally biased region" description="Polar residues" evidence="2">
    <location>
        <begin position="163"/>
        <end position="173"/>
    </location>
</feature>
<dbReference type="Gene3D" id="1.25.40.10">
    <property type="entry name" value="Tetratricopeptide repeat domain"/>
    <property type="match status" value="1"/>
</dbReference>
<dbReference type="SUPFAM" id="SSF54427">
    <property type="entry name" value="NTF2-like"/>
    <property type="match status" value="1"/>
</dbReference>
<gene>
    <name evidence="4" type="ORF">C41B8_02007</name>
</gene>
<comment type="caution">
    <text evidence="4">The sequence shown here is derived from an EMBL/GenBank/DDBJ whole genome shotgun (WGS) entry which is preliminary data.</text>
</comment>
<evidence type="ECO:0000256" key="2">
    <source>
        <dbReference type="SAM" id="MobiDB-lite"/>
    </source>
</evidence>
<dbReference type="SMART" id="SM00028">
    <property type="entry name" value="TPR"/>
    <property type="match status" value="2"/>
</dbReference>
<evidence type="ECO:0000256" key="1">
    <source>
        <dbReference type="PROSITE-ProRule" id="PRU00339"/>
    </source>
</evidence>
<evidence type="ECO:0000259" key="3">
    <source>
        <dbReference type="Pfam" id="PF24125"/>
    </source>
</evidence>
<dbReference type="Pfam" id="PF13432">
    <property type="entry name" value="TPR_16"/>
    <property type="match status" value="1"/>
</dbReference>
<dbReference type="InterPro" id="IPR011990">
    <property type="entry name" value="TPR-like_helical_dom_sf"/>
</dbReference>
<dbReference type="AlphaFoldDB" id="A0A084IQ81"/>
<dbReference type="Proteomes" id="UP000028302">
    <property type="component" value="Unassembled WGS sequence"/>
</dbReference>
<dbReference type="eggNOG" id="COG0457">
    <property type="taxonomic scope" value="Bacteria"/>
</dbReference>
<feature type="compositionally biased region" description="Low complexity" evidence="2">
    <location>
        <begin position="175"/>
        <end position="190"/>
    </location>
</feature>
<dbReference type="InterPro" id="IPR056203">
    <property type="entry name" value="Cds6_C"/>
</dbReference>
<dbReference type="Gene3D" id="3.10.450.50">
    <property type="match status" value="1"/>
</dbReference>
<proteinExistence type="predicted"/>
<evidence type="ECO:0000313" key="4">
    <source>
        <dbReference type="EMBL" id="KEZ78865.1"/>
    </source>
</evidence>
<dbReference type="STRING" id="1304275.C41B8_02007"/>
<evidence type="ECO:0000313" key="5">
    <source>
        <dbReference type="Proteomes" id="UP000028302"/>
    </source>
</evidence>
<keyword evidence="5" id="KW-1185">Reference proteome</keyword>
<feature type="region of interest" description="Disordered" evidence="2">
    <location>
        <begin position="158"/>
        <end position="191"/>
    </location>
</feature>
<accession>A0A084IQ81</accession>
<organism evidence="4 5">
    <name type="scientific">Salinisphaera hydrothermalis (strain C41B8)</name>
    <dbReference type="NCBI Taxonomy" id="1304275"/>
    <lineage>
        <taxon>Bacteria</taxon>
        <taxon>Pseudomonadati</taxon>
        <taxon>Pseudomonadota</taxon>
        <taxon>Gammaproteobacteria</taxon>
        <taxon>Salinisphaerales</taxon>
        <taxon>Salinisphaeraceae</taxon>
        <taxon>Salinisphaera</taxon>
    </lineage>
</organism>
<feature type="domain" description="Cds6 C-terminal" evidence="3">
    <location>
        <begin position="200"/>
        <end position="301"/>
    </location>
</feature>
<feature type="repeat" description="TPR" evidence="1">
    <location>
        <begin position="75"/>
        <end position="108"/>
    </location>
</feature>
<name>A0A084IQ81_SALHC</name>
<dbReference type="PROSITE" id="PS50005">
    <property type="entry name" value="TPR"/>
    <property type="match status" value="1"/>
</dbReference>